<reference evidence="6 7" key="1">
    <citation type="journal article" date="2016" name="Nat. Commun.">
        <title>Extremotolerant tardigrade genome and improved radiotolerance of human cultured cells by tardigrade-unique protein.</title>
        <authorList>
            <person name="Hashimoto T."/>
            <person name="Horikawa D.D."/>
            <person name="Saito Y."/>
            <person name="Kuwahara H."/>
            <person name="Kozuka-Hata H."/>
            <person name="Shin-I T."/>
            <person name="Minakuchi Y."/>
            <person name="Ohishi K."/>
            <person name="Motoyama A."/>
            <person name="Aizu T."/>
            <person name="Enomoto A."/>
            <person name="Kondo K."/>
            <person name="Tanaka S."/>
            <person name="Hara Y."/>
            <person name="Koshikawa S."/>
            <person name="Sagara H."/>
            <person name="Miura T."/>
            <person name="Yokobori S."/>
            <person name="Miyagawa K."/>
            <person name="Suzuki Y."/>
            <person name="Kubo T."/>
            <person name="Oyama M."/>
            <person name="Kohara Y."/>
            <person name="Fujiyama A."/>
            <person name="Arakawa K."/>
            <person name="Katayama T."/>
            <person name="Toyoda A."/>
            <person name="Kunieda T."/>
        </authorList>
    </citation>
    <scope>NUCLEOTIDE SEQUENCE [LARGE SCALE GENOMIC DNA]</scope>
    <source>
        <strain evidence="6 7">YOKOZUNA-1</strain>
    </source>
</reference>
<dbReference type="AlphaFoldDB" id="A0A1D1UWS6"/>
<dbReference type="SUPFAM" id="SSF54695">
    <property type="entry name" value="POZ domain"/>
    <property type="match status" value="1"/>
</dbReference>
<dbReference type="Proteomes" id="UP000186922">
    <property type="component" value="Unassembled WGS sequence"/>
</dbReference>
<evidence type="ECO:0000256" key="2">
    <source>
        <dbReference type="ARBA" id="ARBA00022737"/>
    </source>
</evidence>
<dbReference type="EMBL" id="BDGG01000001">
    <property type="protein sequence ID" value="GAU90883.1"/>
    <property type="molecule type" value="Genomic_DNA"/>
</dbReference>
<keyword evidence="2" id="KW-0677">Repeat</keyword>
<feature type="region of interest" description="Disordered" evidence="4">
    <location>
        <begin position="403"/>
        <end position="422"/>
    </location>
</feature>
<evidence type="ECO:0000256" key="1">
    <source>
        <dbReference type="ARBA" id="ARBA00022441"/>
    </source>
</evidence>
<dbReference type="Gene3D" id="3.30.710.10">
    <property type="entry name" value="Potassium Channel Kv1.1, Chain A"/>
    <property type="match status" value="1"/>
</dbReference>
<evidence type="ECO:0000313" key="7">
    <source>
        <dbReference type="Proteomes" id="UP000186922"/>
    </source>
</evidence>
<name>A0A1D1UWS6_RAMVA</name>
<evidence type="ECO:0000313" key="6">
    <source>
        <dbReference type="EMBL" id="GAU90883.1"/>
    </source>
</evidence>
<dbReference type="STRING" id="947166.A0A1D1UWS6"/>
<feature type="coiled-coil region" evidence="3">
    <location>
        <begin position="19"/>
        <end position="46"/>
    </location>
</feature>
<gene>
    <name evidence="6" type="primary">RvY_03241-1</name>
    <name evidence="6" type="synonym">RvY_03241.1</name>
    <name evidence="6" type="ORF">RvY_03241</name>
</gene>
<protein>
    <recommendedName>
        <fullName evidence="5">BTB domain-containing protein</fullName>
    </recommendedName>
</protein>
<dbReference type="Pfam" id="PF00651">
    <property type="entry name" value="BTB"/>
    <property type="match status" value="1"/>
</dbReference>
<dbReference type="PROSITE" id="PS50097">
    <property type="entry name" value="BTB"/>
    <property type="match status" value="1"/>
</dbReference>
<dbReference type="SMART" id="SM00875">
    <property type="entry name" value="BACK"/>
    <property type="match status" value="1"/>
</dbReference>
<dbReference type="InterPro" id="IPR000210">
    <property type="entry name" value="BTB/POZ_dom"/>
</dbReference>
<keyword evidence="3" id="KW-0175">Coiled coil</keyword>
<feature type="compositionally biased region" description="Polar residues" evidence="4">
    <location>
        <begin position="443"/>
        <end position="454"/>
    </location>
</feature>
<dbReference type="PANTHER" id="PTHR45632">
    <property type="entry name" value="LD33804P"/>
    <property type="match status" value="1"/>
</dbReference>
<accession>A0A1D1UWS6</accession>
<evidence type="ECO:0000256" key="3">
    <source>
        <dbReference type="SAM" id="Coils"/>
    </source>
</evidence>
<dbReference type="InterPro" id="IPR011705">
    <property type="entry name" value="BACK"/>
</dbReference>
<dbReference type="OrthoDB" id="6434573at2759"/>
<keyword evidence="1" id="KW-0880">Kelch repeat</keyword>
<dbReference type="Gene3D" id="1.25.40.420">
    <property type="match status" value="1"/>
</dbReference>
<comment type="caution">
    <text evidence="6">The sequence shown here is derived from an EMBL/GenBank/DDBJ whole genome shotgun (WGS) entry which is preliminary data.</text>
</comment>
<dbReference type="Pfam" id="PF07707">
    <property type="entry name" value="BACK"/>
    <property type="match status" value="1"/>
</dbReference>
<dbReference type="InterPro" id="IPR011333">
    <property type="entry name" value="SKP1/BTB/POZ_sf"/>
</dbReference>
<feature type="domain" description="BTB" evidence="5">
    <location>
        <begin position="136"/>
        <end position="207"/>
    </location>
</feature>
<keyword evidence="7" id="KW-1185">Reference proteome</keyword>
<evidence type="ECO:0000256" key="4">
    <source>
        <dbReference type="SAM" id="MobiDB-lite"/>
    </source>
</evidence>
<dbReference type="PANTHER" id="PTHR45632:SF3">
    <property type="entry name" value="KELCH-LIKE PROTEIN 32"/>
    <property type="match status" value="1"/>
</dbReference>
<organism evidence="6 7">
    <name type="scientific">Ramazzottius varieornatus</name>
    <name type="common">Water bear</name>
    <name type="synonym">Tardigrade</name>
    <dbReference type="NCBI Taxonomy" id="947166"/>
    <lineage>
        <taxon>Eukaryota</taxon>
        <taxon>Metazoa</taxon>
        <taxon>Ecdysozoa</taxon>
        <taxon>Tardigrada</taxon>
        <taxon>Eutardigrada</taxon>
        <taxon>Parachela</taxon>
        <taxon>Hypsibioidea</taxon>
        <taxon>Ramazzottiidae</taxon>
        <taxon>Ramazzottius</taxon>
    </lineage>
</organism>
<evidence type="ECO:0000259" key="5">
    <source>
        <dbReference type="PROSITE" id="PS50097"/>
    </source>
</evidence>
<feature type="region of interest" description="Disordered" evidence="4">
    <location>
        <begin position="443"/>
        <end position="475"/>
    </location>
</feature>
<feature type="compositionally biased region" description="Polar residues" evidence="4">
    <location>
        <begin position="410"/>
        <end position="422"/>
    </location>
</feature>
<proteinExistence type="predicted"/>
<sequence>MTENSELKGNCGMHDFVTISDTSADLSSLESASDELQSEVSVAETLSLSAMGRQTISPESYSSPEEENLTNRRWLFLGQPDDIVTAEVALEAGTHSEEEDGGNLGVDFDRQKLASLSHTRRRLQHIKRSLEEMHLCDMLISFGNSATPVHSLMFLLHDGFQKKKFLSSSSNGSLKARTQVDVGGDVTALAFTAIMNYVYDGQCQFAYENLAEVVTAVEFFGLTCLEEEIVETSDKMLVDEALLPLVFQGDPDHPLYDIAWSKLLQRFQVIATGGDFVALEVAEVCRLLGADGLAVASELQVFTWALQWLNAHRAVRSAHFVKVMKCVRFHFMTVEELTSCQAQEAQVMATKAIADLVQTAYIARPFILENDLSFLEQFELAPPRNLAVLERFSSVMDKKLAPKSDGLVDQQPSNDGEPSYLTKTSARSLSSLSLISSLHSQAKEMNSPTMSIKPNPQRHVASADDGSSLKSSVQGKWMKEKGEGSLHFMEPLDYYQCLSVSGKASRNHSRAASLQNSPSFSQMTFNHNGSLVTKGGGRLAHQTFNQAFEQIYSDKSDT</sequence>